<keyword evidence="1" id="KW-0472">Membrane</keyword>
<dbReference type="OrthoDB" id="5194333at2"/>
<evidence type="ECO:0000256" key="1">
    <source>
        <dbReference type="SAM" id="Phobius"/>
    </source>
</evidence>
<feature type="transmembrane region" description="Helical" evidence="1">
    <location>
        <begin position="49"/>
        <end position="72"/>
    </location>
</feature>
<organism evidence="2 3">
    <name type="scientific">Actinopolyspora mzabensis</name>
    <dbReference type="NCBI Taxonomy" id="995066"/>
    <lineage>
        <taxon>Bacteria</taxon>
        <taxon>Bacillati</taxon>
        <taxon>Actinomycetota</taxon>
        <taxon>Actinomycetes</taxon>
        <taxon>Actinopolysporales</taxon>
        <taxon>Actinopolysporaceae</taxon>
        <taxon>Actinopolyspora</taxon>
    </lineage>
</organism>
<reference evidence="3" key="1">
    <citation type="submission" date="2016-10" db="EMBL/GenBank/DDBJ databases">
        <authorList>
            <person name="Varghese N."/>
            <person name="Submissions S."/>
        </authorList>
    </citation>
    <scope>NUCLEOTIDE SEQUENCE [LARGE SCALE GENOMIC DNA]</scope>
    <source>
        <strain evidence="3">DSM 45460</strain>
    </source>
</reference>
<accession>A0A1G8XUP5</accession>
<feature type="transmembrane region" description="Helical" evidence="1">
    <location>
        <begin position="84"/>
        <end position="103"/>
    </location>
</feature>
<sequence length="116" mass="13099">MSEGKRVPVMSPQTRMARVRRVSRTHWSAPPLGTAELERAAQLYRAQRFHGAITLSGLVLLVFGLPLAQVYLPVVSTLRVAGIPASWLIPVLVPFPAMVLLAWRQLRRAERLERHR</sequence>
<evidence type="ECO:0000313" key="2">
    <source>
        <dbReference type="EMBL" id="SDJ93625.1"/>
    </source>
</evidence>
<name>A0A1G8XUP5_ACTMZ</name>
<keyword evidence="1" id="KW-1133">Transmembrane helix</keyword>
<dbReference type="Proteomes" id="UP000199213">
    <property type="component" value="Unassembled WGS sequence"/>
</dbReference>
<proteinExistence type="predicted"/>
<dbReference type="AlphaFoldDB" id="A0A1G8XUP5"/>
<evidence type="ECO:0000313" key="3">
    <source>
        <dbReference type="Proteomes" id="UP000199213"/>
    </source>
</evidence>
<keyword evidence="3" id="KW-1185">Reference proteome</keyword>
<protein>
    <recommendedName>
        <fullName evidence="4">Solute:sodium symporter small subunit</fullName>
    </recommendedName>
</protein>
<keyword evidence="1" id="KW-0812">Transmembrane</keyword>
<dbReference type="EMBL" id="FNFM01000003">
    <property type="protein sequence ID" value="SDJ93625.1"/>
    <property type="molecule type" value="Genomic_DNA"/>
</dbReference>
<evidence type="ECO:0008006" key="4">
    <source>
        <dbReference type="Google" id="ProtNLM"/>
    </source>
</evidence>
<gene>
    <name evidence="2" type="ORF">SAMN04487820_10350</name>
</gene>